<dbReference type="EMBL" id="LYPA01000031">
    <property type="protein sequence ID" value="OBR67839.1"/>
    <property type="molecule type" value="Genomic_DNA"/>
</dbReference>
<dbReference type="GO" id="GO:0003824">
    <property type="term" value="F:catalytic activity"/>
    <property type="evidence" value="ECO:0007669"/>
    <property type="project" value="UniProtKB-ARBA"/>
</dbReference>
<dbReference type="AlphaFoldDB" id="A0A1A5YQJ7"/>
<proteinExistence type="predicted"/>
<evidence type="ECO:0000313" key="2">
    <source>
        <dbReference type="EMBL" id="OBR67839.1"/>
    </source>
</evidence>
<dbReference type="Pfam" id="PF06276">
    <property type="entry name" value="FhuF"/>
    <property type="match status" value="1"/>
</dbReference>
<evidence type="ECO:0000259" key="1">
    <source>
        <dbReference type="Pfam" id="PF06276"/>
    </source>
</evidence>
<comment type="caution">
    <text evidence="2">The sequence shown here is derived from an EMBL/GenBank/DDBJ whole genome shotgun (WGS) entry which is preliminary data.</text>
</comment>
<dbReference type="InterPro" id="IPR022770">
    <property type="entry name" value="IucA/IucC-like_C"/>
</dbReference>
<sequence length="259" mass="28798">MAAANSPLFLTPKEWEGLPSRFAMDAKEIEMPLLSSILASELLDKENCVRYLDWLGAHIGAPSRRVAASMLAKRYAYLVIAPVLHAMTGYNKGLGLSLDNCRLITPDYSGILPERSKFPELLLDGQALMMSIPAAGERFPWRDDILKELFAGHIAPLFRVLAEAGGVPKAILWENAAVRIAPVFEDVLFIETAREDYNYIVSGASAELFGERRNPLLAFLEPASPKASFLAERVRKTCCLYYEMAPEYCRKCPKAKPQS</sequence>
<organism evidence="2 3">
    <name type="scientific">Paenibacillus oryzae</name>
    <dbReference type="NCBI Taxonomy" id="1844972"/>
    <lineage>
        <taxon>Bacteria</taxon>
        <taxon>Bacillati</taxon>
        <taxon>Bacillota</taxon>
        <taxon>Bacilli</taxon>
        <taxon>Bacillales</taxon>
        <taxon>Paenibacillaceae</taxon>
        <taxon>Paenibacillus</taxon>
    </lineage>
</organism>
<accession>A0A1A5YQJ7</accession>
<gene>
    <name evidence="2" type="ORF">A7K91_08945</name>
</gene>
<dbReference type="OrthoDB" id="5870636at2"/>
<reference evidence="2 3" key="1">
    <citation type="submission" date="2016-05" db="EMBL/GenBank/DDBJ databases">
        <title>Paenibacillus oryzae. sp. nov., isolated from the rice root.</title>
        <authorList>
            <person name="Zhang J."/>
            <person name="Zhang X."/>
        </authorList>
    </citation>
    <scope>NUCLEOTIDE SEQUENCE [LARGE SCALE GENOMIC DNA]</scope>
    <source>
        <strain evidence="2 3">1DrF-4</strain>
    </source>
</reference>
<feature type="domain" description="Aerobactin siderophore biosynthesis IucA/IucC-like C-terminal" evidence="1">
    <location>
        <begin position="70"/>
        <end position="217"/>
    </location>
</feature>
<dbReference type="STRING" id="1844972.A7K91_08945"/>
<dbReference type="RefSeq" id="WP_068680261.1">
    <property type="nucleotide sequence ID" value="NZ_LYPA01000031.1"/>
</dbReference>
<keyword evidence="3" id="KW-1185">Reference proteome</keyword>
<evidence type="ECO:0000313" key="3">
    <source>
        <dbReference type="Proteomes" id="UP000092024"/>
    </source>
</evidence>
<protein>
    <recommendedName>
        <fullName evidence="1">Aerobactin siderophore biosynthesis IucA/IucC-like C-terminal domain-containing protein</fullName>
    </recommendedName>
</protein>
<name>A0A1A5YQJ7_9BACL</name>
<dbReference type="Proteomes" id="UP000092024">
    <property type="component" value="Unassembled WGS sequence"/>
</dbReference>